<keyword evidence="3" id="KW-1185">Reference proteome</keyword>
<protein>
    <recommendedName>
        <fullName evidence="4">DUF2510 domain-containing protein</fullName>
    </recommendedName>
</protein>
<dbReference type="Proteomes" id="UP000245051">
    <property type="component" value="Chromosome"/>
</dbReference>
<organism evidence="2 3">
    <name type="scientific">Streptomyces spongiicola</name>
    <dbReference type="NCBI Taxonomy" id="1690221"/>
    <lineage>
        <taxon>Bacteria</taxon>
        <taxon>Bacillati</taxon>
        <taxon>Actinomycetota</taxon>
        <taxon>Actinomycetes</taxon>
        <taxon>Kitasatosporales</taxon>
        <taxon>Streptomycetaceae</taxon>
        <taxon>Streptomyces</taxon>
    </lineage>
</organism>
<evidence type="ECO:0000256" key="1">
    <source>
        <dbReference type="SAM" id="MobiDB-lite"/>
    </source>
</evidence>
<feature type="compositionally biased region" description="Polar residues" evidence="1">
    <location>
        <begin position="69"/>
        <end position="80"/>
    </location>
</feature>
<evidence type="ECO:0000313" key="2">
    <source>
        <dbReference type="EMBL" id="AWK09804.1"/>
    </source>
</evidence>
<sequence length="106" mass="10974">MPPSPPTFSASAPDGPDGPDELDWLDGPDGPDGPDGLDWLDGLEWSDGPDAPSTATNRIPGCCAAPDRTASTCASPTARTTSHRRWTRLLRNGRALSADCGPTTGT</sequence>
<feature type="region of interest" description="Disordered" evidence="1">
    <location>
        <begin position="1"/>
        <end position="106"/>
    </location>
</feature>
<evidence type="ECO:0008006" key="4">
    <source>
        <dbReference type="Google" id="ProtNLM"/>
    </source>
</evidence>
<accession>A0ABM6V6Q0</accession>
<gene>
    <name evidence="2" type="ORF">DDQ41_13770</name>
</gene>
<feature type="compositionally biased region" description="Acidic residues" evidence="1">
    <location>
        <begin position="17"/>
        <end position="26"/>
    </location>
</feature>
<name>A0ABM6V6Q0_9ACTN</name>
<dbReference type="EMBL" id="CP029254">
    <property type="protein sequence ID" value="AWK09804.1"/>
    <property type="molecule type" value="Genomic_DNA"/>
</dbReference>
<proteinExistence type="predicted"/>
<evidence type="ECO:0000313" key="3">
    <source>
        <dbReference type="Proteomes" id="UP000245051"/>
    </source>
</evidence>
<feature type="compositionally biased region" description="Low complexity" evidence="1">
    <location>
        <begin position="34"/>
        <end position="48"/>
    </location>
</feature>
<reference evidence="2 3" key="1">
    <citation type="submission" date="2018-05" db="EMBL/GenBank/DDBJ databases">
        <title>Complete genome sequence of the Type Strain of Streptomyces spongiicola HNM0071, the producer of staurosporine.</title>
        <authorList>
            <person name="Zhou S."/>
            <person name="Huang X."/>
        </authorList>
    </citation>
    <scope>NUCLEOTIDE SEQUENCE [LARGE SCALE GENOMIC DNA]</scope>
    <source>
        <strain evidence="2 3">HNM0071</strain>
    </source>
</reference>